<protein>
    <recommendedName>
        <fullName evidence="4">Porin domain-containing protein</fullName>
    </recommendedName>
</protein>
<evidence type="ECO:0000256" key="1">
    <source>
        <dbReference type="SAM" id="SignalP"/>
    </source>
</evidence>
<evidence type="ECO:0000313" key="3">
    <source>
        <dbReference type="Proteomes" id="UP001221217"/>
    </source>
</evidence>
<gene>
    <name evidence="2" type="ORF">PQJ61_05060</name>
</gene>
<comment type="caution">
    <text evidence="2">The sequence shown here is derived from an EMBL/GenBank/DDBJ whole genome shotgun (WGS) entry which is preliminary data.</text>
</comment>
<reference evidence="2 3" key="1">
    <citation type="submission" date="2022-12" db="EMBL/GenBank/DDBJ databases">
        <title>Metagenome assembled genome from gulf of manar.</title>
        <authorList>
            <person name="Kohli P."/>
            <person name="Pk S."/>
            <person name="Venkata Ramana C."/>
            <person name="Sasikala C."/>
        </authorList>
    </citation>
    <scope>NUCLEOTIDE SEQUENCE [LARGE SCALE GENOMIC DNA]</scope>
    <source>
        <strain evidence="2">JB008</strain>
    </source>
</reference>
<keyword evidence="1" id="KW-0732">Signal</keyword>
<name>A0AAJ1IBA8_9SPIO</name>
<sequence>MKKLALVLAVLLVVGGAAFAEVEVGGAATVSGKVATQIGMDLDSRVWGADATSSISISIPLANGSDGVAGDDDLYGEIYLTDVSVNIDSLGSEDADGEEIYGYSEDNDFGDLAARIVAGNFYIGLNWSGYNNDYADPESGDYNVNLSSDWYDFSDFGDLALGFSTENIDFELEVIAKNGLTRASTGDANVDHADAWSDDTDESDDTDSTQTGVNGLLFSVDVEYANDTFAFPVYATIDPDYMGDFLLGVSVDPSVAAGNLSVTAPVDFVMIGDVMGFDAYPMVSYDITDEVAASVYAYYYNNVDVASLLDAGIGVSTDGLVDGLVASVDFDLTDIMTSGTAAATMGWGVDVSAAMDLADGLTLTVEPGYDSTSDFDIAASLSMGAAFTGIDNTTLSIDYTDGMYDVDGDYASSDAGILSCTATISF</sequence>
<organism evidence="2 3">
    <name type="scientific">Candidatus Thalassospirochaeta sargassi</name>
    <dbReference type="NCBI Taxonomy" id="3119039"/>
    <lineage>
        <taxon>Bacteria</taxon>
        <taxon>Pseudomonadati</taxon>
        <taxon>Spirochaetota</taxon>
        <taxon>Spirochaetia</taxon>
        <taxon>Spirochaetales</taxon>
        <taxon>Spirochaetaceae</taxon>
        <taxon>Candidatus Thalassospirochaeta</taxon>
    </lineage>
</organism>
<feature type="signal peptide" evidence="1">
    <location>
        <begin position="1"/>
        <end position="20"/>
    </location>
</feature>
<evidence type="ECO:0008006" key="4">
    <source>
        <dbReference type="Google" id="ProtNLM"/>
    </source>
</evidence>
<proteinExistence type="predicted"/>
<dbReference type="Proteomes" id="UP001221217">
    <property type="component" value="Unassembled WGS sequence"/>
</dbReference>
<dbReference type="AlphaFoldDB" id="A0AAJ1IBA8"/>
<feature type="chain" id="PRO_5042578611" description="Porin domain-containing protein" evidence="1">
    <location>
        <begin position="21"/>
        <end position="426"/>
    </location>
</feature>
<accession>A0AAJ1IBA8</accession>
<dbReference type="EMBL" id="JAQQAL010000011">
    <property type="protein sequence ID" value="MDC7226117.1"/>
    <property type="molecule type" value="Genomic_DNA"/>
</dbReference>
<evidence type="ECO:0000313" key="2">
    <source>
        <dbReference type="EMBL" id="MDC7226117.1"/>
    </source>
</evidence>